<dbReference type="EMBL" id="GBXM01044678">
    <property type="protein sequence ID" value="JAH63899.1"/>
    <property type="molecule type" value="Transcribed_RNA"/>
</dbReference>
<accession>A0A0E9UDF6</accession>
<organism evidence="1">
    <name type="scientific">Anguilla anguilla</name>
    <name type="common">European freshwater eel</name>
    <name type="synonym">Muraena anguilla</name>
    <dbReference type="NCBI Taxonomy" id="7936"/>
    <lineage>
        <taxon>Eukaryota</taxon>
        <taxon>Metazoa</taxon>
        <taxon>Chordata</taxon>
        <taxon>Craniata</taxon>
        <taxon>Vertebrata</taxon>
        <taxon>Euteleostomi</taxon>
        <taxon>Actinopterygii</taxon>
        <taxon>Neopterygii</taxon>
        <taxon>Teleostei</taxon>
        <taxon>Anguilliformes</taxon>
        <taxon>Anguillidae</taxon>
        <taxon>Anguilla</taxon>
    </lineage>
</organism>
<sequence>MRSHHPRIPPGSRPYLSMSAHTRSRFHFL</sequence>
<reference evidence="1" key="1">
    <citation type="submission" date="2014-11" db="EMBL/GenBank/DDBJ databases">
        <authorList>
            <person name="Amaro Gonzalez C."/>
        </authorList>
    </citation>
    <scope>NUCLEOTIDE SEQUENCE</scope>
</reference>
<evidence type="ECO:0000313" key="1">
    <source>
        <dbReference type="EMBL" id="JAH63899.1"/>
    </source>
</evidence>
<reference evidence="1" key="2">
    <citation type="journal article" date="2015" name="Fish Shellfish Immunol.">
        <title>Early steps in the European eel (Anguilla anguilla)-Vibrio vulnificus interaction in the gills: Role of the RtxA13 toxin.</title>
        <authorList>
            <person name="Callol A."/>
            <person name="Pajuelo D."/>
            <person name="Ebbesson L."/>
            <person name="Teles M."/>
            <person name="MacKenzie S."/>
            <person name="Amaro C."/>
        </authorList>
    </citation>
    <scope>NUCLEOTIDE SEQUENCE</scope>
</reference>
<proteinExistence type="predicted"/>
<protein>
    <submittedName>
        <fullName evidence="1">Uncharacterized protein</fullName>
    </submittedName>
</protein>
<dbReference type="AlphaFoldDB" id="A0A0E9UDF6"/>
<name>A0A0E9UDF6_ANGAN</name>